<comment type="catalytic activity">
    <reaction evidence="1">
        <text>ATP + protein L-histidine = ADP + protein N-phospho-L-histidine.</text>
        <dbReference type="EC" id="2.7.13.3"/>
    </reaction>
</comment>
<evidence type="ECO:0000256" key="10">
    <source>
        <dbReference type="ARBA" id="ARBA00023012"/>
    </source>
</evidence>
<dbReference type="SUPFAM" id="SSF55874">
    <property type="entry name" value="ATPase domain of HSP90 chaperone/DNA topoisomerase II/histidine kinase"/>
    <property type="match status" value="1"/>
</dbReference>
<keyword evidence="6" id="KW-0808">Transferase</keyword>
<keyword evidence="12" id="KW-0812">Transmembrane</keyword>
<keyword evidence="8 15" id="KW-0418">Kinase</keyword>
<dbReference type="CDD" id="cd00082">
    <property type="entry name" value="HisKA"/>
    <property type="match status" value="1"/>
</dbReference>
<dbReference type="Pfam" id="PF02518">
    <property type="entry name" value="HATPase_c"/>
    <property type="match status" value="1"/>
</dbReference>
<dbReference type="SMART" id="SM00388">
    <property type="entry name" value="HisKA"/>
    <property type="match status" value="1"/>
</dbReference>
<dbReference type="Gene3D" id="1.10.287.130">
    <property type="match status" value="1"/>
</dbReference>
<evidence type="ECO:0000259" key="13">
    <source>
        <dbReference type="PROSITE" id="PS50109"/>
    </source>
</evidence>
<comment type="subcellular location">
    <subcellularLocation>
        <location evidence="2">Cell membrane</location>
        <topology evidence="2">Multi-pass membrane protein</topology>
    </subcellularLocation>
</comment>
<evidence type="ECO:0000256" key="7">
    <source>
        <dbReference type="ARBA" id="ARBA00022741"/>
    </source>
</evidence>
<evidence type="ECO:0000256" key="8">
    <source>
        <dbReference type="ARBA" id="ARBA00022777"/>
    </source>
</evidence>
<keyword evidence="5" id="KW-0597">Phosphoprotein</keyword>
<feature type="transmembrane region" description="Helical" evidence="12">
    <location>
        <begin position="54"/>
        <end position="75"/>
    </location>
</feature>
<dbReference type="InterPro" id="IPR003661">
    <property type="entry name" value="HisK_dim/P_dom"/>
</dbReference>
<dbReference type="InterPro" id="IPR005467">
    <property type="entry name" value="His_kinase_dom"/>
</dbReference>
<dbReference type="Pfam" id="PF00512">
    <property type="entry name" value="HisKA"/>
    <property type="match status" value="1"/>
</dbReference>
<dbReference type="InterPro" id="IPR036097">
    <property type="entry name" value="HisK_dim/P_sf"/>
</dbReference>
<dbReference type="PANTHER" id="PTHR43711:SF1">
    <property type="entry name" value="HISTIDINE KINASE 1"/>
    <property type="match status" value="1"/>
</dbReference>
<gene>
    <name evidence="15" type="ORF">D5F53_28645</name>
</gene>
<feature type="domain" description="Histidine kinase" evidence="13">
    <location>
        <begin position="138"/>
        <end position="353"/>
    </location>
</feature>
<feature type="domain" description="HAMP" evidence="14">
    <location>
        <begin position="77"/>
        <end position="130"/>
    </location>
</feature>
<keyword evidence="7" id="KW-0547">Nucleotide-binding</keyword>
<keyword evidence="12" id="KW-1133">Transmembrane helix</keyword>
<dbReference type="Gene3D" id="3.30.565.10">
    <property type="entry name" value="Histidine kinase-like ATPase, C-terminal domain"/>
    <property type="match status" value="1"/>
</dbReference>
<dbReference type="InterPro" id="IPR003660">
    <property type="entry name" value="HAMP_dom"/>
</dbReference>
<evidence type="ECO:0000313" key="15">
    <source>
        <dbReference type="EMBL" id="AYB47032.1"/>
    </source>
</evidence>
<evidence type="ECO:0000256" key="3">
    <source>
        <dbReference type="ARBA" id="ARBA00012438"/>
    </source>
</evidence>
<dbReference type="KEGG" id="plw:D5F53_28645"/>
<evidence type="ECO:0000256" key="11">
    <source>
        <dbReference type="ARBA" id="ARBA00023136"/>
    </source>
</evidence>
<evidence type="ECO:0000256" key="4">
    <source>
        <dbReference type="ARBA" id="ARBA00022475"/>
    </source>
</evidence>
<dbReference type="EC" id="2.7.13.3" evidence="3"/>
<dbReference type="PRINTS" id="PR00344">
    <property type="entry name" value="BCTRLSENSOR"/>
</dbReference>
<keyword evidence="16" id="KW-1185">Reference proteome</keyword>
<dbReference type="EMBL" id="CP032412">
    <property type="protein sequence ID" value="AYB47032.1"/>
    <property type="molecule type" value="Genomic_DNA"/>
</dbReference>
<evidence type="ECO:0000313" key="16">
    <source>
        <dbReference type="Proteomes" id="UP000266552"/>
    </source>
</evidence>
<dbReference type="GO" id="GO:0005524">
    <property type="term" value="F:ATP binding"/>
    <property type="evidence" value="ECO:0007669"/>
    <property type="project" value="UniProtKB-KW"/>
</dbReference>
<protein>
    <recommendedName>
        <fullName evidence="3">histidine kinase</fullName>
        <ecNumber evidence="3">2.7.13.3</ecNumber>
    </recommendedName>
</protein>
<evidence type="ECO:0000256" key="5">
    <source>
        <dbReference type="ARBA" id="ARBA00022553"/>
    </source>
</evidence>
<evidence type="ECO:0000256" key="2">
    <source>
        <dbReference type="ARBA" id="ARBA00004651"/>
    </source>
</evidence>
<keyword evidence="9" id="KW-0067">ATP-binding</keyword>
<dbReference type="AlphaFoldDB" id="A0A385TX16"/>
<dbReference type="SUPFAM" id="SSF158472">
    <property type="entry name" value="HAMP domain-like"/>
    <property type="match status" value="1"/>
</dbReference>
<dbReference type="Gene3D" id="6.10.340.10">
    <property type="match status" value="1"/>
</dbReference>
<dbReference type="SUPFAM" id="SSF47384">
    <property type="entry name" value="Homodimeric domain of signal transducing histidine kinase"/>
    <property type="match status" value="1"/>
</dbReference>
<evidence type="ECO:0000256" key="1">
    <source>
        <dbReference type="ARBA" id="ARBA00000085"/>
    </source>
</evidence>
<dbReference type="FunFam" id="1.10.287.130:FF:000001">
    <property type="entry name" value="Two-component sensor histidine kinase"/>
    <property type="match status" value="1"/>
</dbReference>
<evidence type="ECO:0000256" key="6">
    <source>
        <dbReference type="ARBA" id="ARBA00022679"/>
    </source>
</evidence>
<evidence type="ECO:0000259" key="14">
    <source>
        <dbReference type="PROSITE" id="PS50885"/>
    </source>
</evidence>
<dbReference type="InterPro" id="IPR036890">
    <property type="entry name" value="HATPase_C_sf"/>
</dbReference>
<proteinExistence type="predicted"/>
<reference evidence="15 16" key="1">
    <citation type="submission" date="2018-09" db="EMBL/GenBank/DDBJ databases">
        <title>Genome Sequence of Paenibacillus lautus Strain E7593-69, Azo Dye-Degrading Bacteria, Isolated from Commercial Tattoo Inks.</title>
        <authorList>
            <person name="Nho S.W."/>
            <person name="Kim S.-J."/>
            <person name="Kweon O."/>
            <person name="Cerniglia C.E."/>
        </authorList>
    </citation>
    <scope>NUCLEOTIDE SEQUENCE [LARGE SCALE GENOMIC DNA]</scope>
    <source>
        <strain evidence="15 16">E7593-69</strain>
    </source>
</reference>
<dbReference type="PANTHER" id="PTHR43711">
    <property type="entry name" value="TWO-COMPONENT HISTIDINE KINASE"/>
    <property type="match status" value="1"/>
</dbReference>
<accession>A0A385TX16</accession>
<dbReference type="CDD" id="cd06225">
    <property type="entry name" value="HAMP"/>
    <property type="match status" value="1"/>
</dbReference>
<sequence length="359" mass="40581">MRKPLKILWKIVRETLQTLLVFAVLGASWTAATYVTRFVYTWTGTPPWDYVVQLIDLFVGVMIFFLCMLVVGMFFKHRQMAMLNSITDAMRRISQGDFSVKMDEQQWRGEFKMIASGINDMAGELGRMETMRQDFISNVSHEIQSPLTSIRGFARALRNPRLTEEKRARYLEIIEGEGRRLSQLSDNLLKLSSLEGDQPAFEKARYRLDGQLRAVVLAHEPQWLAKRIQVDLDLAEVEIEATEDLLSQVWTNLLHNSIKFTPEDGMITIVLKAGEEGAEVTVTDTGVGMSDSDQLHIFERFYKADKSRNRATGGSGLGLSIVKRIVDIHQGRITVRSEPGKGSAFTVVVPYKGSGDTKQ</sequence>
<dbReference type="GO" id="GO:0005886">
    <property type="term" value="C:plasma membrane"/>
    <property type="evidence" value="ECO:0007669"/>
    <property type="project" value="UniProtKB-SubCell"/>
</dbReference>
<dbReference type="RefSeq" id="WP_119850545.1">
    <property type="nucleotide sequence ID" value="NZ_CP032412.1"/>
</dbReference>
<dbReference type="GO" id="GO:0000155">
    <property type="term" value="F:phosphorelay sensor kinase activity"/>
    <property type="evidence" value="ECO:0007669"/>
    <property type="project" value="InterPro"/>
</dbReference>
<name>A0A385TX16_PAELA</name>
<evidence type="ECO:0000256" key="12">
    <source>
        <dbReference type="SAM" id="Phobius"/>
    </source>
</evidence>
<keyword evidence="10" id="KW-0902">Two-component regulatory system</keyword>
<keyword evidence="11 12" id="KW-0472">Membrane</keyword>
<dbReference type="InterPro" id="IPR050736">
    <property type="entry name" value="Sensor_HK_Regulatory"/>
</dbReference>
<dbReference type="CDD" id="cd00075">
    <property type="entry name" value="HATPase"/>
    <property type="match status" value="1"/>
</dbReference>
<dbReference type="PROSITE" id="PS50885">
    <property type="entry name" value="HAMP"/>
    <property type="match status" value="1"/>
</dbReference>
<dbReference type="Pfam" id="PF00672">
    <property type="entry name" value="HAMP"/>
    <property type="match status" value="1"/>
</dbReference>
<dbReference type="InterPro" id="IPR003594">
    <property type="entry name" value="HATPase_dom"/>
</dbReference>
<dbReference type="SMART" id="SM00387">
    <property type="entry name" value="HATPase_c"/>
    <property type="match status" value="1"/>
</dbReference>
<dbReference type="SMART" id="SM00304">
    <property type="entry name" value="HAMP"/>
    <property type="match status" value="1"/>
</dbReference>
<dbReference type="PROSITE" id="PS50109">
    <property type="entry name" value="HIS_KIN"/>
    <property type="match status" value="1"/>
</dbReference>
<keyword evidence="4" id="KW-1003">Cell membrane</keyword>
<organism evidence="15 16">
    <name type="scientific">Paenibacillus lautus</name>
    <name type="common">Bacillus lautus</name>
    <dbReference type="NCBI Taxonomy" id="1401"/>
    <lineage>
        <taxon>Bacteria</taxon>
        <taxon>Bacillati</taxon>
        <taxon>Bacillota</taxon>
        <taxon>Bacilli</taxon>
        <taxon>Bacillales</taxon>
        <taxon>Paenibacillaceae</taxon>
        <taxon>Paenibacillus</taxon>
    </lineage>
</organism>
<dbReference type="Proteomes" id="UP000266552">
    <property type="component" value="Chromosome"/>
</dbReference>
<dbReference type="FunFam" id="3.30.565.10:FF:000006">
    <property type="entry name" value="Sensor histidine kinase WalK"/>
    <property type="match status" value="1"/>
</dbReference>
<evidence type="ECO:0000256" key="9">
    <source>
        <dbReference type="ARBA" id="ARBA00022840"/>
    </source>
</evidence>
<dbReference type="InterPro" id="IPR004358">
    <property type="entry name" value="Sig_transdc_His_kin-like_C"/>
</dbReference>